<sequence>MASPFLRSKSPVHTVLFAAVAAAAILLLLAGFREMQTPLVSDPQSILSSSVIAAPANGLVVDPQLPSTLGTSAPAAAPAAAIADAAAPLAAPAPGQAAGQSPVPAVDAVFLIPLTSTHFNFCRSLYTALMNDYPKPTLINWGQTFKNGAQARVNKIIGIDNVLNKLREDQYAIIMDGFDVWYQLPYKDFVNHYLDYTRENDHSVVVFGADKKCWPNDLKSPACVNIPNSTLPDDIFGAHTDDANFITDPATKYIYHRPRWLNSGNMFGPVKVLRQVYERANYLITHAPPDMVFSDQMYIAEVYGQQNLPMTVDFTSELFQTMTFSHNDLMFVDDDVLASPRKPPSERRRYAFNRVSGALPPVLHFNGPKQAMDAWWPKMWWSTERSNPAVIAKSEEVFKTGGAFDTDGNFIPWGEICKGIDVHKPSGYISPR</sequence>
<keyword evidence="1" id="KW-0812">Transmembrane</keyword>
<dbReference type="RefSeq" id="XP_064766824.1">
    <property type="nucleotide sequence ID" value="XM_064914248.1"/>
</dbReference>
<dbReference type="PANTHER" id="PTHR36587">
    <property type="entry name" value="EXPRESSION SITE-ASSOCIATED GENE 3 (ESAG3)-LIKE PROTEIN"/>
    <property type="match status" value="1"/>
</dbReference>
<keyword evidence="3" id="KW-1185">Reference proteome</keyword>
<feature type="transmembrane region" description="Helical" evidence="1">
    <location>
        <begin position="12"/>
        <end position="32"/>
    </location>
</feature>
<reference evidence="2 3" key="1">
    <citation type="submission" date="2024-03" db="EMBL/GenBank/DDBJ databases">
        <title>Genome-scale model development and genomic sequencing of the oleaginous clade Lipomyces.</title>
        <authorList>
            <consortium name="Lawrence Berkeley National Laboratory"/>
            <person name="Czajka J.J."/>
            <person name="Han Y."/>
            <person name="Kim J."/>
            <person name="Mondo S.J."/>
            <person name="Hofstad B.A."/>
            <person name="Robles A."/>
            <person name="Haridas S."/>
            <person name="Riley R."/>
            <person name="LaButti K."/>
            <person name="Pangilinan J."/>
            <person name="Andreopoulos W."/>
            <person name="Lipzen A."/>
            <person name="Yan J."/>
            <person name="Wang M."/>
            <person name="Ng V."/>
            <person name="Grigoriev I.V."/>
            <person name="Spatafora J.W."/>
            <person name="Magnuson J.K."/>
            <person name="Baker S.E."/>
            <person name="Pomraning K.R."/>
        </authorList>
    </citation>
    <scope>NUCLEOTIDE SEQUENCE [LARGE SCALE GENOMIC DNA]</scope>
    <source>
        <strain evidence="2 3">Phaff 52-87</strain>
    </source>
</reference>
<keyword evidence="1" id="KW-1133">Transmembrane helix</keyword>
<evidence type="ECO:0000313" key="3">
    <source>
        <dbReference type="Proteomes" id="UP001498771"/>
    </source>
</evidence>
<dbReference type="GeneID" id="90039760"/>
<organism evidence="2 3">
    <name type="scientific">Myxozyma melibiosi</name>
    <dbReference type="NCBI Taxonomy" id="54550"/>
    <lineage>
        <taxon>Eukaryota</taxon>
        <taxon>Fungi</taxon>
        <taxon>Dikarya</taxon>
        <taxon>Ascomycota</taxon>
        <taxon>Saccharomycotina</taxon>
        <taxon>Lipomycetes</taxon>
        <taxon>Lipomycetales</taxon>
        <taxon>Lipomycetaceae</taxon>
        <taxon>Myxozyma</taxon>
    </lineage>
</organism>
<dbReference type="Proteomes" id="UP001498771">
    <property type="component" value="Unassembled WGS sequence"/>
</dbReference>
<evidence type="ECO:0008006" key="4">
    <source>
        <dbReference type="Google" id="ProtNLM"/>
    </source>
</evidence>
<dbReference type="CDD" id="cd22997">
    <property type="entry name" value="GT_LH"/>
    <property type="match status" value="1"/>
</dbReference>
<evidence type="ECO:0000313" key="2">
    <source>
        <dbReference type="EMBL" id="KAK7203791.1"/>
    </source>
</evidence>
<gene>
    <name evidence="2" type="ORF">BZA70DRAFT_290870</name>
</gene>
<proteinExistence type="predicted"/>
<keyword evidence="1" id="KW-0472">Membrane</keyword>
<dbReference type="EMBL" id="JBBJBU010000010">
    <property type="protein sequence ID" value="KAK7203791.1"/>
    <property type="molecule type" value="Genomic_DNA"/>
</dbReference>
<evidence type="ECO:0000256" key="1">
    <source>
        <dbReference type="SAM" id="Phobius"/>
    </source>
</evidence>
<accession>A0ABR1F1T6</accession>
<name>A0ABR1F1T6_9ASCO</name>
<dbReference type="PANTHER" id="PTHR36587:SF2">
    <property type="entry name" value="EXPRESSION SITE-ASSOCIATED GENE 3 (ESAG3)-LIKE PROTEIN"/>
    <property type="match status" value="1"/>
</dbReference>
<protein>
    <recommendedName>
        <fullName evidence="4">Nucleotide-diphospho-sugar transferase domain-containing protein</fullName>
    </recommendedName>
</protein>
<comment type="caution">
    <text evidence="2">The sequence shown here is derived from an EMBL/GenBank/DDBJ whole genome shotgun (WGS) entry which is preliminary data.</text>
</comment>